<keyword evidence="1" id="KW-0812">Transmembrane</keyword>
<dbReference type="OrthoDB" id="10062838at2759"/>
<organism evidence="2 3">
    <name type="scientific">Wickerhamiella sorbophila</name>
    <dbReference type="NCBI Taxonomy" id="45607"/>
    <lineage>
        <taxon>Eukaryota</taxon>
        <taxon>Fungi</taxon>
        <taxon>Dikarya</taxon>
        <taxon>Ascomycota</taxon>
        <taxon>Saccharomycotina</taxon>
        <taxon>Dipodascomycetes</taxon>
        <taxon>Dipodascales</taxon>
        <taxon>Trichomonascaceae</taxon>
        <taxon>Wickerhamiella</taxon>
    </lineage>
</organism>
<name>A0A2T0FII5_9ASCO</name>
<dbReference type="PANTHER" id="PTHR19346:SF4">
    <property type="entry name" value="SUGAR PHOSPHATE TRANSPORTER DOMAIN-CONTAINING PROTEIN"/>
    <property type="match status" value="1"/>
</dbReference>
<dbReference type="Proteomes" id="UP000238350">
    <property type="component" value="Unassembled WGS sequence"/>
</dbReference>
<feature type="transmembrane region" description="Helical" evidence="1">
    <location>
        <begin position="21"/>
        <end position="40"/>
    </location>
</feature>
<dbReference type="GeneID" id="36516163"/>
<dbReference type="RefSeq" id="XP_024664740.1">
    <property type="nucleotide sequence ID" value="XM_024808972.1"/>
</dbReference>
<gene>
    <name evidence="2" type="ORF">B9G98_02415</name>
</gene>
<dbReference type="PANTHER" id="PTHR19346">
    <property type="entry name" value="SUGAR PHOSPHATE TRANSPORTER DOMAIN-CONTAINING PROTEIN"/>
    <property type="match status" value="1"/>
</dbReference>
<evidence type="ECO:0008006" key="4">
    <source>
        <dbReference type="Google" id="ProtNLM"/>
    </source>
</evidence>
<evidence type="ECO:0000313" key="2">
    <source>
        <dbReference type="EMBL" id="PRT54795.1"/>
    </source>
</evidence>
<dbReference type="InterPro" id="IPR026505">
    <property type="entry name" value="Solute_c_fam_35_mem_F3/F4"/>
</dbReference>
<reference evidence="2 3" key="1">
    <citation type="submission" date="2017-04" db="EMBL/GenBank/DDBJ databases">
        <title>Genome sequencing of [Candida] sorbophila.</title>
        <authorList>
            <person name="Ahn J.O."/>
        </authorList>
    </citation>
    <scope>NUCLEOTIDE SEQUENCE [LARGE SCALE GENOMIC DNA]</scope>
    <source>
        <strain evidence="2 3">DS02</strain>
    </source>
</reference>
<feature type="transmembrane region" description="Helical" evidence="1">
    <location>
        <begin position="175"/>
        <end position="192"/>
    </location>
</feature>
<dbReference type="InterPro" id="IPR037185">
    <property type="entry name" value="EmrE-like"/>
</dbReference>
<accession>A0A2T0FII5</accession>
<comment type="caution">
    <text evidence="2">The sequence shown here is derived from an EMBL/GenBank/DDBJ whole genome shotgun (WGS) entry which is preliminary data.</text>
</comment>
<feature type="transmembrane region" description="Helical" evidence="1">
    <location>
        <begin position="308"/>
        <end position="329"/>
    </location>
</feature>
<dbReference type="EMBL" id="NDIQ01000021">
    <property type="protein sequence ID" value="PRT54795.1"/>
    <property type="molecule type" value="Genomic_DNA"/>
</dbReference>
<feature type="transmembrane region" description="Helical" evidence="1">
    <location>
        <begin position="149"/>
        <end position="166"/>
    </location>
</feature>
<evidence type="ECO:0000313" key="3">
    <source>
        <dbReference type="Proteomes" id="UP000238350"/>
    </source>
</evidence>
<feature type="transmembrane region" description="Helical" evidence="1">
    <location>
        <begin position="280"/>
        <end position="301"/>
    </location>
</feature>
<proteinExistence type="predicted"/>
<protein>
    <recommendedName>
        <fullName evidence="4">EamA domain-containing protein</fullName>
    </recommendedName>
</protein>
<sequence>MSLLNGEPDTRRSSELATRRRHIMAGLALVISLFSFVAQTELMTFISHQHYEKPVFIMTVTHGSWVMLVPLQVIVIWLWKRDQPFEVFVAKHRSHLIQTAQSVSRKNNYTDSLSKYMTRISLILAISLNVAAVSWYLAINLTTAADITAIYNCSAFFAYAFSIPLLKERWRSGKVIAIVLSVLGVLVVAYSGSTESNEERPYRVLGNLIIGAGAVLYGLYEVLYKVIACPEQHVSAKKQAAFANVIAACIGAATWALMIPTLILLHIAGIETFEAPAGPVLRALLWSILANMLFSGSFLILMSLTSPVFGSVASLLTTFMVPLVDFILFGRGIGLGNIVGGLIISAAFVLMMHESWQEMQEDGLDD</sequence>
<keyword evidence="1" id="KW-0472">Membrane</keyword>
<dbReference type="STRING" id="45607.A0A2T0FII5"/>
<feature type="transmembrane region" description="Helical" evidence="1">
    <location>
        <begin position="55"/>
        <end position="79"/>
    </location>
</feature>
<dbReference type="SUPFAM" id="SSF103481">
    <property type="entry name" value="Multidrug resistance efflux transporter EmrE"/>
    <property type="match status" value="1"/>
</dbReference>
<feature type="transmembrane region" description="Helical" evidence="1">
    <location>
        <begin position="245"/>
        <end position="268"/>
    </location>
</feature>
<feature type="transmembrane region" description="Helical" evidence="1">
    <location>
        <begin position="204"/>
        <end position="224"/>
    </location>
</feature>
<feature type="transmembrane region" description="Helical" evidence="1">
    <location>
        <begin position="335"/>
        <end position="352"/>
    </location>
</feature>
<feature type="transmembrane region" description="Helical" evidence="1">
    <location>
        <begin position="116"/>
        <end position="137"/>
    </location>
</feature>
<keyword evidence="3" id="KW-1185">Reference proteome</keyword>
<keyword evidence="1" id="KW-1133">Transmembrane helix</keyword>
<evidence type="ECO:0000256" key="1">
    <source>
        <dbReference type="SAM" id="Phobius"/>
    </source>
</evidence>
<dbReference type="AlphaFoldDB" id="A0A2T0FII5"/>